<evidence type="ECO:0000313" key="2">
    <source>
        <dbReference type="Proteomes" id="UP000575083"/>
    </source>
</evidence>
<proteinExistence type="predicted"/>
<dbReference type="NCBIfam" id="TIGR02497">
    <property type="entry name" value="yscI_hrpB_dom"/>
    <property type="match status" value="1"/>
</dbReference>
<dbReference type="Proteomes" id="UP000575083">
    <property type="component" value="Unassembled WGS sequence"/>
</dbReference>
<keyword evidence="2" id="KW-1185">Reference proteome</keyword>
<organism evidence="1 2">
    <name type="scientific">Acidovorax soli</name>
    <dbReference type="NCBI Taxonomy" id="592050"/>
    <lineage>
        <taxon>Bacteria</taxon>
        <taxon>Pseudomonadati</taxon>
        <taxon>Pseudomonadota</taxon>
        <taxon>Betaproteobacteria</taxon>
        <taxon>Burkholderiales</taxon>
        <taxon>Comamonadaceae</taxon>
        <taxon>Acidovorax</taxon>
    </lineage>
</organism>
<evidence type="ECO:0000313" key="1">
    <source>
        <dbReference type="EMBL" id="MBB6562908.1"/>
    </source>
</evidence>
<name>A0A7X0PJ47_9BURK</name>
<protein>
    <submittedName>
        <fullName evidence="1">Type III secretion protein I</fullName>
    </submittedName>
</protein>
<gene>
    <name evidence="1" type="ORF">HNP48_005625</name>
</gene>
<comment type="caution">
    <text evidence="1">The sequence shown here is derived from an EMBL/GenBank/DDBJ whole genome shotgun (WGS) entry which is preliminary data.</text>
</comment>
<dbReference type="RefSeq" id="WP_184863369.1">
    <property type="nucleotide sequence ID" value="NZ_JACHLK010000015.1"/>
</dbReference>
<dbReference type="GO" id="GO:0030254">
    <property type="term" value="P:protein secretion by the type III secretion system"/>
    <property type="evidence" value="ECO:0007669"/>
    <property type="project" value="InterPro"/>
</dbReference>
<accession>A0A7X0PJ47</accession>
<dbReference type="InterPro" id="IPR012670">
    <property type="entry name" value="T3SS_YscI/HrpB"/>
</dbReference>
<reference evidence="1 2" key="1">
    <citation type="submission" date="2020-08" db="EMBL/GenBank/DDBJ databases">
        <title>Functional genomics of gut bacteria from endangered species of beetles.</title>
        <authorList>
            <person name="Carlos-Shanley C."/>
        </authorList>
    </citation>
    <scope>NUCLEOTIDE SEQUENCE [LARGE SCALE GENOMIC DNA]</scope>
    <source>
        <strain evidence="1 2">S00198</strain>
    </source>
</reference>
<dbReference type="Pfam" id="PF17001">
    <property type="entry name" value="T3SS_basalb_I"/>
    <property type="match status" value="1"/>
</dbReference>
<sequence length="140" mass="14472">MDPIIGSLAAIAPATQALTAPTASMAAPDSLAAARFGAIMGQPTPVAEAVQAALAPATAAGTTQGSMGERILSGMNNVSSDFQSAWKSVSTVLDASDKNMNMQDLLKLQLQLVQVSVQYDLVGKAVSRSTQNLDQLLRLQ</sequence>
<dbReference type="AlphaFoldDB" id="A0A7X0PJ47"/>
<dbReference type="EMBL" id="JACHLK010000015">
    <property type="protein sequence ID" value="MBB6562908.1"/>
    <property type="molecule type" value="Genomic_DNA"/>
</dbReference>